<dbReference type="GO" id="GO:0004672">
    <property type="term" value="F:protein kinase activity"/>
    <property type="evidence" value="ECO:0007669"/>
    <property type="project" value="InterPro"/>
</dbReference>
<evidence type="ECO:0000259" key="1">
    <source>
        <dbReference type="PROSITE" id="PS50011"/>
    </source>
</evidence>
<proteinExistence type="predicted"/>
<reference evidence="2" key="1">
    <citation type="submission" date="2020-11" db="EMBL/GenBank/DDBJ databases">
        <title>Whole-genome analyses of Nonomuraea sp. K274.</title>
        <authorList>
            <person name="Veyisoglu A."/>
        </authorList>
    </citation>
    <scope>NUCLEOTIDE SEQUENCE</scope>
    <source>
        <strain evidence="2">K274</strain>
    </source>
</reference>
<organism evidence="2 3">
    <name type="scientific">Nonomuraea cypriaca</name>
    <dbReference type="NCBI Taxonomy" id="1187855"/>
    <lineage>
        <taxon>Bacteria</taxon>
        <taxon>Bacillati</taxon>
        <taxon>Actinomycetota</taxon>
        <taxon>Actinomycetes</taxon>
        <taxon>Streptosporangiales</taxon>
        <taxon>Streptosporangiaceae</taxon>
        <taxon>Nonomuraea</taxon>
    </lineage>
</organism>
<dbReference type="SUPFAM" id="SSF56112">
    <property type="entry name" value="Protein kinase-like (PK-like)"/>
    <property type="match status" value="1"/>
</dbReference>
<dbReference type="PANTHER" id="PTHR21310">
    <property type="entry name" value="AMINOGLYCOSIDE PHOSPHOTRANSFERASE-RELATED-RELATED"/>
    <property type="match status" value="1"/>
</dbReference>
<dbReference type="InterPro" id="IPR011009">
    <property type="entry name" value="Kinase-like_dom_sf"/>
</dbReference>
<keyword evidence="3" id="KW-1185">Reference proteome</keyword>
<dbReference type="EMBL" id="JADOGI010000075">
    <property type="protein sequence ID" value="MBF8188789.1"/>
    <property type="molecule type" value="Genomic_DNA"/>
</dbReference>
<evidence type="ECO:0000313" key="3">
    <source>
        <dbReference type="Proteomes" id="UP000605361"/>
    </source>
</evidence>
<dbReference type="GO" id="GO:0005524">
    <property type="term" value="F:ATP binding"/>
    <property type="evidence" value="ECO:0007669"/>
    <property type="project" value="InterPro"/>
</dbReference>
<sequence length="309" mass="33615">MVEYETSDETLAAIAGRHGTTAEQVRPLPAGVANRVFLLGDDLVLRVPRTKQFLPDLAKEAAVIPVALHAGVRTPEVVTFDDTCSVVDVPYMVLARAQGVDLARLELSAADTDVVFHQVGRELATLHRLSPATAPALAAVPVEDGTADPWALTNRLLEEGWIDAEAARWLTGWFDRLSTHLPADPPVVLVHGDIAPQNLLISPKTARLNGIVDWGDAQWADPAVDFAKMPLTGIPAMLDGYRQEIGEETSMSTWEARVLWFHLTWALGRLADPVPHPGERHWTAPPASRLLGLLRFFTSAPPAPWADLA</sequence>
<protein>
    <submittedName>
        <fullName evidence="2">Aminoglycoside phosphotransferase family protein</fullName>
    </submittedName>
</protein>
<dbReference type="InterPro" id="IPR002575">
    <property type="entry name" value="Aminoglycoside_PTrfase"/>
</dbReference>
<dbReference type="Proteomes" id="UP000605361">
    <property type="component" value="Unassembled WGS sequence"/>
</dbReference>
<dbReference type="Gene3D" id="3.90.1200.10">
    <property type="match status" value="1"/>
</dbReference>
<dbReference type="Gene3D" id="3.30.200.20">
    <property type="entry name" value="Phosphorylase Kinase, domain 1"/>
    <property type="match status" value="1"/>
</dbReference>
<dbReference type="PANTHER" id="PTHR21310:SF15">
    <property type="entry name" value="AMINOGLYCOSIDE PHOSPHOTRANSFERASE DOMAIN-CONTAINING PROTEIN"/>
    <property type="match status" value="1"/>
</dbReference>
<accession>A0A931AEN0</accession>
<dbReference type="PROSITE" id="PS50011">
    <property type="entry name" value="PROTEIN_KINASE_DOM"/>
    <property type="match status" value="1"/>
</dbReference>
<gene>
    <name evidence="2" type="ORF">ITP53_24250</name>
</gene>
<dbReference type="AlphaFoldDB" id="A0A931AEN0"/>
<dbReference type="InterPro" id="IPR000719">
    <property type="entry name" value="Prot_kinase_dom"/>
</dbReference>
<feature type="domain" description="Protein kinase" evidence="1">
    <location>
        <begin position="22"/>
        <end position="309"/>
    </location>
</feature>
<evidence type="ECO:0000313" key="2">
    <source>
        <dbReference type="EMBL" id="MBF8188789.1"/>
    </source>
</evidence>
<dbReference type="InterPro" id="IPR051678">
    <property type="entry name" value="AGP_Transferase"/>
</dbReference>
<dbReference type="RefSeq" id="WP_195897735.1">
    <property type="nucleotide sequence ID" value="NZ_JADOGI010000075.1"/>
</dbReference>
<comment type="caution">
    <text evidence="2">The sequence shown here is derived from an EMBL/GenBank/DDBJ whole genome shotgun (WGS) entry which is preliminary data.</text>
</comment>
<dbReference type="Pfam" id="PF01636">
    <property type="entry name" value="APH"/>
    <property type="match status" value="1"/>
</dbReference>
<name>A0A931AEN0_9ACTN</name>